<organism evidence="3 4">
    <name type="scientific">Capitella teleta</name>
    <name type="common">Polychaete worm</name>
    <dbReference type="NCBI Taxonomy" id="283909"/>
    <lineage>
        <taxon>Eukaryota</taxon>
        <taxon>Metazoa</taxon>
        <taxon>Spiralia</taxon>
        <taxon>Lophotrochozoa</taxon>
        <taxon>Annelida</taxon>
        <taxon>Polychaeta</taxon>
        <taxon>Sedentaria</taxon>
        <taxon>Scolecida</taxon>
        <taxon>Capitellidae</taxon>
        <taxon>Capitella</taxon>
    </lineage>
</organism>
<name>X2B9E2_CAPTE</name>
<comment type="similarity">
    <text evidence="1">Belongs to the PREY family.</text>
</comment>
<dbReference type="EMBL" id="AMQN01012458">
    <property type="status" value="NOT_ANNOTATED_CDS"/>
    <property type="molecule type" value="Genomic_DNA"/>
</dbReference>
<sequence length="53" mass="5982">FDEEMLEYLVCPLSKSRLRYDKAAQELVSEDLGVAYAIVNGVPNLLPQDARKL</sequence>
<proteinExistence type="inferred from homology"/>
<dbReference type="Proteomes" id="UP000014760">
    <property type="component" value="Unassembled WGS sequence"/>
</dbReference>
<protein>
    <recommendedName>
        <fullName evidence="2">Protein preY, mitochondrial</fullName>
    </recommendedName>
</protein>
<reference evidence="4" key="2">
    <citation type="journal article" date="2013" name="Nature">
        <title>Insights into bilaterian evolution from three spiralian genomes.</title>
        <authorList>
            <person name="Simakov O."/>
            <person name="Marletaz F."/>
            <person name="Cho S.J."/>
            <person name="Edsinger-Gonzales E."/>
            <person name="Havlak P."/>
            <person name="Hellsten U."/>
            <person name="Kuo D.H."/>
            <person name="Larsson T."/>
            <person name="Lv J."/>
            <person name="Arendt D."/>
            <person name="Savage R."/>
            <person name="Osoegawa K."/>
            <person name="de Jong P."/>
            <person name="Grimwood J."/>
            <person name="Chapman J.A."/>
            <person name="Shapiro H."/>
            <person name="Aerts A."/>
            <person name="Otillar R.P."/>
            <person name="Terry A.Y."/>
            <person name="Boore J.L."/>
            <person name="Grigoriev I.V."/>
            <person name="Lindberg D.R."/>
            <person name="Seaver E.C."/>
            <person name="Weisblat D.A."/>
            <person name="Putnam N.H."/>
            <person name="Rokhsar D.S."/>
        </authorList>
    </citation>
    <scope>NUCLEOTIDE SEQUENCE</scope>
    <source>
        <strain evidence="4">I ESC-2004</strain>
    </source>
</reference>
<accession>X2B9E2</accession>
<reference evidence="4" key="1">
    <citation type="submission" date="2012-12" db="EMBL/GenBank/DDBJ databases">
        <authorList>
            <person name="Hellsten U."/>
            <person name="Grimwood J."/>
            <person name="Chapman J.A."/>
            <person name="Shapiro H."/>
            <person name="Aerts A."/>
            <person name="Otillar R.P."/>
            <person name="Terry A.Y."/>
            <person name="Boore J.L."/>
            <person name="Simakov O."/>
            <person name="Marletaz F."/>
            <person name="Cho S.-J."/>
            <person name="Edsinger-Gonzales E."/>
            <person name="Havlak P."/>
            <person name="Kuo D.-H."/>
            <person name="Larsson T."/>
            <person name="Lv J."/>
            <person name="Arendt D."/>
            <person name="Savage R."/>
            <person name="Osoegawa K."/>
            <person name="de Jong P."/>
            <person name="Lindberg D.R."/>
            <person name="Seaver E.C."/>
            <person name="Weisblat D.A."/>
            <person name="Putnam N.H."/>
            <person name="Grigoriev I.V."/>
            <person name="Rokhsar D.S."/>
        </authorList>
    </citation>
    <scope>NUCLEOTIDE SEQUENCE</scope>
    <source>
        <strain evidence="4">I ESC-2004</strain>
    </source>
</reference>
<keyword evidence="4" id="KW-1185">Reference proteome</keyword>
<dbReference type="OMA" id="MITDPKM"/>
<dbReference type="HOGENOM" id="CLU_155659_2_2_1"/>
<reference evidence="3" key="3">
    <citation type="submission" date="2015-06" db="UniProtKB">
        <authorList>
            <consortium name="EnsemblMetazoa"/>
        </authorList>
    </citation>
    <scope>IDENTIFICATION</scope>
</reference>
<dbReference type="Pfam" id="PF03966">
    <property type="entry name" value="Trm112p"/>
    <property type="match status" value="1"/>
</dbReference>
<dbReference type="PANTHER" id="PTHR33505:SF4">
    <property type="entry name" value="PROTEIN PREY, MITOCHONDRIAL"/>
    <property type="match status" value="1"/>
</dbReference>
<dbReference type="SUPFAM" id="SSF158997">
    <property type="entry name" value="Trm112p-like"/>
    <property type="match status" value="1"/>
</dbReference>
<evidence type="ECO:0000313" key="4">
    <source>
        <dbReference type="Proteomes" id="UP000014760"/>
    </source>
</evidence>
<dbReference type="EnsemblMetazoa" id="CapteT79753">
    <property type="protein sequence ID" value="CapteP79753"/>
    <property type="gene ID" value="CapteG79753"/>
</dbReference>
<dbReference type="InterPro" id="IPR005651">
    <property type="entry name" value="Trm112-like"/>
</dbReference>
<dbReference type="PANTHER" id="PTHR33505">
    <property type="entry name" value="ZGC:162634"/>
    <property type="match status" value="1"/>
</dbReference>
<evidence type="ECO:0000256" key="1">
    <source>
        <dbReference type="ARBA" id="ARBA00038479"/>
    </source>
</evidence>
<evidence type="ECO:0000256" key="2">
    <source>
        <dbReference type="ARBA" id="ARBA00040939"/>
    </source>
</evidence>
<evidence type="ECO:0000313" key="3">
    <source>
        <dbReference type="EnsemblMetazoa" id="CapteP79753"/>
    </source>
</evidence>
<dbReference type="Gene3D" id="2.20.25.10">
    <property type="match status" value="1"/>
</dbReference>
<dbReference type="AlphaFoldDB" id="X2B9E2"/>